<sequence>MFKDEQRVLTRPWRDPHAGFALWLRSTCRRRTLWAYNLEHLDLLDSYIGARLRRSGPDPDGMLPRLPGWLVSAKHRDEVLRVARRLRASVPPYAQQDT</sequence>
<comment type="caution">
    <text evidence="1">The sequence shown here is derived from an EMBL/GenBank/DDBJ whole genome shotgun (WGS) entry which is preliminary data.</text>
</comment>
<dbReference type="AlphaFoldDB" id="A0A6H9YMC2"/>
<reference evidence="1 2" key="1">
    <citation type="submission" date="2019-09" db="EMBL/GenBank/DDBJ databases">
        <title>Actinomadura physcomitrii sp. nov., a novel actinomycete isolated from moss [Physcomitrium sphaericum (Ludw) Fuernr].</title>
        <authorList>
            <person name="Zhuang X."/>
            <person name="Liu C."/>
        </authorList>
    </citation>
    <scope>NUCLEOTIDE SEQUENCE [LARGE SCALE GENOMIC DNA]</scope>
    <source>
        <strain evidence="1 2">HMC1</strain>
    </source>
</reference>
<dbReference type="RefSeq" id="WP_151570413.1">
    <property type="nucleotide sequence ID" value="NZ_WBMT01000033.1"/>
</dbReference>
<dbReference type="OrthoDB" id="7189707at2"/>
<dbReference type="Proteomes" id="UP000468735">
    <property type="component" value="Unassembled WGS sequence"/>
</dbReference>
<dbReference type="EMBL" id="WBMT01000033">
    <property type="protein sequence ID" value="KAB2339774.1"/>
    <property type="molecule type" value="Genomic_DNA"/>
</dbReference>
<name>A0A6H9YMC2_9ACTN</name>
<protein>
    <submittedName>
        <fullName evidence="1">Uncharacterized protein</fullName>
    </submittedName>
</protein>
<proteinExistence type="predicted"/>
<accession>A0A6H9YMC2</accession>
<organism evidence="1 2">
    <name type="scientific">Actinomadura rudentiformis</name>
    <dbReference type="NCBI Taxonomy" id="359158"/>
    <lineage>
        <taxon>Bacteria</taxon>
        <taxon>Bacillati</taxon>
        <taxon>Actinomycetota</taxon>
        <taxon>Actinomycetes</taxon>
        <taxon>Streptosporangiales</taxon>
        <taxon>Thermomonosporaceae</taxon>
        <taxon>Actinomadura</taxon>
    </lineage>
</organism>
<evidence type="ECO:0000313" key="2">
    <source>
        <dbReference type="Proteomes" id="UP000468735"/>
    </source>
</evidence>
<evidence type="ECO:0000313" key="1">
    <source>
        <dbReference type="EMBL" id="KAB2339774.1"/>
    </source>
</evidence>
<keyword evidence="2" id="KW-1185">Reference proteome</keyword>
<gene>
    <name evidence="1" type="ORF">F8566_46735</name>
</gene>